<comment type="similarity">
    <text evidence="1">Belongs to the VPS13 family.</text>
</comment>
<feature type="domain" description="Intermembrane lipid transfer protein VPS13-like C-terminal" evidence="8">
    <location>
        <begin position="3087"/>
        <end position="3193"/>
    </location>
</feature>
<dbReference type="OrthoDB" id="428159at2759"/>
<feature type="compositionally biased region" description="Basic and acidic residues" evidence="4">
    <location>
        <begin position="1743"/>
        <end position="1757"/>
    </location>
</feature>
<dbReference type="GO" id="GO:0006623">
    <property type="term" value="P:protein targeting to vacuole"/>
    <property type="evidence" value="ECO:0007669"/>
    <property type="project" value="TreeGrafter"/>
</dbReference>
<dbReference type="PANTHER" id="PTHR16166">
    <property type="entry name" value="VACUOLAR PROTEIN SORTING-ASSOCIATED PROTEIN VPS13"/>
    <property type="match status" value="1"/>
</dbReference>
<dbReference type="GO" id="GO:0006869">
    <property type="term" value="P:lipid transport"/>
    <property type="evidence" value="ECO:0007669"/>
    <property type="project" value="UniProtKB-KW"/>
</dbReference>
<reference evidence="9" key="1">
    <citation type="submission" date="2020-07" db="EMBL/GenBank/DDBJ databases">
        <title>The High-quality genome of the commercially important snow crab, Chionoecetes opilio.</title>
        <authorList>
            <person name="Jeong J.-H."/>
            <person name="Ryu S."/>
        </authorList>
    </citation>
    <scope>NUCLEOTIDE SEQUENCE</scope>
    <source>
        <strain evidence="9">MADBK_172401_WGS</strain>
        <tissue evidence="9">Digestive gland</tissue>
    </source>
</reference>
<proteinExistence type="inferred from homology"/>
<evidence type="ECO:0000256" key="2">
    <source>
        <dbReference type="ARBA" id="ARBA00022448"/>
    </source>
</evidence>
<organism evidence="9 10">
    <name type="scientific">Chionoecetes opilio</name>
    <name type="common">Atlantic snow crab</name>
    <name type="synonym">Cancer opilio</name>
    <dbReference type="NCBI Taxonomy" id="41210"/>
    <lineage>
        <taxon>Eukaryota</taxon>
        <taxon>Metazoa</taxon>
        <taxon>Ecdysozoa</taxon>
        <taxon>Arthropoda</taxon>
        <taxon>Crustacea</taxon>
        <taxon>Multicrustacea</taxon>
        <taxon>Malacostraca</taxon>
        <taxon>Eumalacostraca</taxon>
        <taxon>Eucarida</taxon>
        <taxon>Decapoda</taxon>
        <taxon>Pleocyemata</taxon>
        <taxon>Brachyura</taxon>
        <taxon>Eubrachyura</taxon>
        <taxon>Majoidea</taxon>
        <taxon>Majidae</taxon>
        <taxon>Chionoecetes</taxon>
    </lineage>
</organism>
<dbReference type="GO" id="GO:0045053">
    <property type="term" value="P:protein retention in Golgi apparatus"/>
    <property type="evidence" value="ECO:0007669"/>
    <property type="project" value="TreeGrafter"/>
</dbReference>
<evidence type="ECO:0000256" key="3">
    <source>
        <dbReference type="ARBA" id="ARBA00023055"/>
    </source>
</evidence>
<dbReference type="InterPro" id="IPR009543">
    <property type="entry name" value="VPS13_VAB"/>
</dbReference>
<feature type="region of interest" description="Disordered" evidence="4">
    <location>
        <begin position="1681"/>
        <end position="1710"/>
    </location>
</feature>
<sequence>MEWLTKKVVAGLVNRLFGQYLEDLDTQEVNNALLSGQVNLSNLKIRRDALSFLDVSHGSPLPIEVKNGTIGRISLTVPYSSFFTQPVVLNIEDVFVLVTPVVEYDSEREKDLERARKRQTLAYLFPDPTLVDAVQEKNSLWGMLYNRIWNNLELHINNVHIRYEDTHTCHEPLVIGLCLQSLSADTTNHKWKKTQIDGNSTTVNKVVDFISTSLYVNPESDRQRLVKPHITTDRWRQYLQQGLQTFSINDEPFQFVLQPVRCKVKMRQQMKREARVPGLLVDAVIKDAALSLSQQQYLSLTELFEAFSIINTSRSLYKEYTQLYRKHLLEGHNSELEADLMKLEDALNLTNIVLARMHAKIKRGRGSSSSIMKQAEINTKGNEISAGDLIALEPSGGGWFSWLMGASESHRAEDAGTVDIVGTRRRIGPFTALTEEERRQLHTALLELNAPGEDVHKDDIDLKAYLSLQNVSLTLRDDEHDVALATLSGFVMSAENRHGVKYHKLSVKAESFNLEASNMEQELVYVVKLVDGTPSASFGIAFSLDLEQNPLNAASDYAVIMKLDPLELLYNQHACAEMIYFFRVPNVEYRTFDEVAADTLAGVVSSGRAAMEYAIARHKTISLDLDIKSPFIVLPEHGSIQKGGNVLVLDMGGLKVNSEIGGQILDVEDATRMELEERLYDRLTVTISQLQILFADSGDEWRVHRTRNDSDSHLLPRVRVKLDLANSIHPEYRQLPQQKVDIHITPLKLNLSDSRLGHLVEFTHHLPTLNCCILNCDTIDNCSFQQHQSSDHGDRPYLMLRATHMVLESAVMDYGPALQLTLGSLQLVDKYHHSPSGEYLELVSSPQVGCTCIATMLYRKVRANCPDFKTHFHSCEHSLVLDFATLNVVWHRGIIEIEEDRVFDIKYVNFSPTHKGVDEIDMSQNPVNPEAALRIRVGRVQCVFLCKFLADLQRFMEPLINREGTQVVLKHAGKAAEAGFEEVLSGKKLSLSIDIHAPTILIPQKSDSSSLLVISLGELKVDNLFKTAYTGAGGGAVENILLELGHMHVCRAVMVLSGGLEMQEDILEPCTIKADIKRSLIPQCRDLLSWDLSIHMGTLCVNMGQRDLNTILAVMTQNTAEAQFIDTSINSQPLTPIELGTPQAGCDDSMGKLQAFLTHSVDIYRIADALLSLDGLTLTLYTDMDEVLSSPVRDAATALCRLEVGEVEVHGDMNSDRSMDVRVTLHSCDLFDVRPDIDYHIIKKIFGQYSKEMHMSSRRFSVSVPPIMDLMYKMSPNGDGAMEVSIERTRLNMSVTFVLALYKYVNEAIPGSASTSGGILNPGFVGDLGTTVDGVRIIRRPPSSADSTSGYLSTVTSNTDDQKTLSLSFKVKRPEIVLFIDPEEQLSRILVLRCEVHVDYSRHPGNESFHVALDRCQLFASMYSVTSQSPYSIMQPCDIEGSWVFRNVEEGARAELRVPQVHLHLNPAVVHLFMDVVDELTLSLNLHLTPFKLHLPNAYFEDLWSPKPLTATISPTNPDEEVYIKPEYPSTKPHQCLSIRISELSVSLEKQTMKTAIPVLLCKSALSAEINDWSKLMYCKAEIQLQLSCFNEQFSAWEPVIEPVSESNKVLRPWEAIIRTLQSHAQPVGMKRKHPGPYCDSVDTSYTSNRNSYLNCPIEDSESSTDEEYQDNEMVVLKPHATQAAKRSNTRRPTADIGSLSGFPLDSDSETEDSVLHKISNAFTHMFSSDSEGSEEGDSSDEMEGKESIKKDVDGSEKLSTADLESSSSEKEDGPVFTSPLIPDGADGTGNWMEDTNPSELATYVFVNSRDNLEFTLTSHTMTAISSLVDGATKVEVLATAKYQEPDSLPSSPASGKSHGDGDSPSEDESVIEGFRDWDHISLHSYPASSPDAPPSSLPSSECFYELFCPNPVKLYQDITKLQLLIKVPGFNDLVVFVGTRSRSRIFQLSPPRNDKRYHVIVTVQVEHLTTNVTVRSPLQIMNEIPLPVNVCFKKSIVEMLGHSLGELSSRVVSPVNPFDAHVPMVTLQPDQVFTVPLAVAYHSSLHIQPAAADYDISDVGVWWKDVLSSTCSYLLTCKGKTEHNPDIAAAVTIQEGVKLSSLQWEGLSGVLPNYTLCLSPPLAIHNMLPCTLTLAHPSFAQPLILDPGAKTSLYKIDLDKKISLEVQVSNYLGGDWNGILEIGTEKGDDHRTLTLTHGDGSARRKLECALYTVRAGLTAVHVYSPYWIVNKTGLSLHVRGSRSKIVYDLSGSEDIVLFRYKRSYPHKLKVRVMDSDWSRRWGCEAVGSCGVVVCRDSVRDKKYRILARVKHSTLAAQTLNEGVQGGCLNNACSSKLFPQRRRPGKLHLTKIVTLMPYFLIRNLTIRPLKFMQENDKVELWYDIHPQQCMPFWPDGENMHMVVRYRDQQVRSQHFHFNSNHNTILRMEKGRAMNVCVSGVGSDSPVTITFDKYQAGDAPVRIENWCEDVHLRIHQKGSNQVHLLAPHQSQLYTWDDPILPRELLWNIYNRKNEDLSAVIDKDGAHQITIQCGTPKTRPKKLGQRQRAKTTAASSSDSEEETEPIVEKTHGQYLVPDQKFQATKMRRDKMLVHWVSYKQGSQRILLFTQSDRLAATTRLPMERARLELCLALEKIGLSLINEGHREVAYLSLMAGAAKWEIEVDGVWKVPPSLELIAWLEDQYLNNKQSKVNLRGSLQIRKNTVELEVDLTTMYMTKPFSGKLRRTKYPALWLHYRHSHHYCYISAHLHRLQIDNQLMDAVFPTVFYPTNENGSPQPCLSVCALLHFSVGGVTTVKHLSIVAQEFFLKLDKGFLLSTYEVLEPFIPGLHSGSIHTELKKLRTSVTFSAMKHQHTSDEGPQVERVCVAGLKVRFSFSPRGTVLGSHGGQNDMLEWILTSLGATLTEVYVLVLGLDILGNPYQRLRDLSQGVKDLIYQPALGIIDGPDEFAEGVARGAQSLMGHVVGGTADSLNLISSAVGNTIAMLSFDQEYRKRREQRLELQSSFPRTLLYAGRTFVMGVVLGLSGVVVKPVAGAQQDGVEGFFRGVGRGIMGLITKPALGVIDSVAMACDAVRRAVDLGHEVITRSRVPRHVSPYIALHPYSIHEAAGMALLASLCHGHYMQTDFYIAHATLSEANRPDVILISDKHIFKLERCGMWGNWDISWRVAVRNLLHQPTVKDDTILLVLRQDESHSQLSGSEHQIRSEDSDVLLYLVRWIEVLTTLSMVDQPCPRIQ</sequence>
<dbReference type="Pfam" id="PF25037">
    <property type="entry name" value="VPS13_C"/>
    <property type="match status" value="1"/>
</dbReference>
<comment type="caution">
    <text evidence="9">The sequence shown here is derived from an EMBL/GenBank/DDBJ whole genome shotgun (WGS) entry which is preliminary data.</text>
</comment>
<feature type="domain" description="Chorein N-terminal" evidence="5">
    <location>
        <begin position="7"/>
        <end position="310"/>
    </location>
</feature>
<feature type="domain" description="VPS13-like middle region" evidence="6">
    <location>
        <begin position="902"/>
        <end position="1610"/>
    </location>
</feature>
<evidence type="ECO:0000313" key="9">
    <source>
        <dbReference type="EMBL" id="KAG0722861.1"/>
    </source>
</evidence>
<feature type="domain" description="Vacuolar protein sorting-associated protein 13 VPS13 adaptor binding" evidence="7">
    <location>
        <begin position="1940"/>
        <end position="2498"/>
    </location>
</feature>
<dbReference type="InterPro" id="IPR056748">
    <property type="entry name" value="VPS13-like_C"/>
</dbReference>
<evidence type="ECO:0000259" key="8">
    <source>
        <dbReference type="Pfam" id="PF25037"/>
    </source>
</evidence>
<gene>
    <name evidence="9" type="primary">VPS13C_0</name>
    <name evidence="9" type="ORF">GWK47_043748</name>
</gene>
<dbReference type="InterPro" id="IPR026847">
    <property type="entry name" value="VPS13"/>
</dbReference>
<evidence type="ECO:0000259" key="7">
    <source>
        <dbReference type="Pfam" id="PF25036"/>
    </source>
</evidence>
<accession>A0A8J4YGP0</accession>
<keyword evidence="2" id="KW-0813">Transport</keyword>
<evidence type="ECO:0000256" key="4">
    <source>
        <dbReference type="SAM" id="MobiDB-lite"/>
    </source>
</evidence>
<evidence type="ECO:0000259" key="6">
    <source>
        <dbReference type="Pfam" id="PF25033"/>
    </source>
</evidence>
<name>A0A8J4YGP0_CHIOP</name>
<keyword evidence="10" id="KW-1185">Reference proteome</keyword>
<evidence type="ECO:0000256" key="1">
    <source>
        <dbReference type="ARBA" id="ARBA00006545"/>
    </source>
</evidence>
<feature type="region of interest" description="Disordered" evidence="4">
    <location>
        <begin position="1843"/>
        <end position="1870"/>
    </location>
</feature>
<keyword evidence="3" id="KW-0445">Lipid transport</keyword>
<feature type="compositionally biased region" description="Acidic residues" evidence="4">
    <location>
        <begin position="1732"/>
        <end position="1742"/>
    </location>
</feature>
<feature type="compositionally biased region" description="Basic residues" evidence="4">
    <location>
        <begin position="2536"/>
        <end position="2547"/>
    </location>
</feature>
<dbReference type="EMBL" id="JACEEZ010008995">
    <property type="protein sequence ID" value="KAG0722861.1"/>
    <property type="molecule type" value="Genomic_DNA"/>
</dbReference>
<feature type="region of interest" description="Disordered" evidence="4">
    <location>
        <begin position="1726"/>
        <end position="1795"/>
    </location>
</feature>
<dbReference type="Pfam" id="PF12624">
    <property type="entry name" value="VPS13_N"/>
    <property type="match status" value="1"/>
</dbReference>
<dbReference type="Pfam" id="PF25033">
    <property type="entry name" value="VPS13_M"/>
    <property type="match status" value="1"/>
</dbReference>
<dbReference type="PANTHER" id="PTHR16166:SF146">
    <property type="entry name" value="VACUOLAR PROTEIN SORTING-ASSOCIATED PROTEIN 13A-LIKE ISOFORM X1"/>
    <property type="match status" value="1"/>
</dbReference>
<evidence type="ECO:0000259" key="5">
    <source>
        <dbReference type="Pfam" id="PF12624"/>
    </source>
</evidence>
<dbReference type="Pfam" id="PF25036">
    <property type="entry name" value="VPS13_VAB"/>
    <property type="match status" value="1"/>
</dbReference>
<dbReference type="InterPro" id="IPR056747">
    <property type="entry name" value="VPS13-like_M"/>
</dbReference>
<dbReference type="Proteomes" id="UP000770661">
    <property type="component" value="Unassembled WGS sequence"/>
</dbReference>
<protein>
    <submittedName>
        <fullName evidence="9">Vacuolar protein sorting-associated protein 13C</fullName>
    </submittedName>
</protein>
<evidence type="ECO:0000313" key="10">
    <source>
        <dbReference type="Proteomes" id="UP000770661"/>
    </source>
</evidence>
<feature type="region of interest" description="Disordered" evidence="4">
    <location>
        <begin position="2531"/>
        <end position="2567"/>
    </location>
</feature>
<dbReference type="InterPro" id="IPR026854">
    <property type="entry name" value="VPS13_N"/>
</dbReference>